<dbReference type="STRING" id="1004.SAMN05661012_03787"/>
<comment type="similarity">
    <text evidence="2">Belongs to the TonB family.</text>
</comment>
<evidence type="ECO:0000313" key="15">
    <source>
        <dbReference type="Proteomes" id="UP001326715"/>
    </source>
</evidence>
<feature type="transmembrane region" description="Helical" evidence="10">
    <location>
        <begin position="83"/>
        <end position="104"/>
    </location>
</feature>
<dbReference type="InterPro" id="IPR037682">
    <property type="entry name" value="TonB_C"/>
</dbReference>
<keyword evidence="7" id="KW-0653">Protein transport</keyword>
<keyword evidence="9 10" id="KW-0472">Membrane</keyword>
<organism evidence="12 14">
    <name type="scientific">Chitinophaga sancti</name>
    <dbReference type="NCBI Taxonomy" id="1004"/>
    <lineage>
        <taxon>Bacteria</taxon>
        <taxon>Pseudomonadati</taxon>
        <taxon>Bacteroidota</taxon>
        <taxon>Chitinophagia</taxon>
        <taxon>Chitinophagales</taxon>
        <taxon>Chitinophagaceae</taxon>
        <taxon>Chitinophaga</taxon>
    </lineage>
</organism>
<keyword evidence="8 10" id="KW-1133">Transmembrane helix</keyword>
<keyword evidence="5" id="KW-0997">Cell inner membrane</keyword>
<keyword evidence="6 10" id="KW-0812">Transmembrane</keyword>
<evidence type="ECO:0000313" key="14">
    <source>
        <dbReference type="Proteomes" id="UP000183788"/>
    </source>
</evidence>
<evidence type="ECO:0000256" key="10">
    <source>
        <dbReference type="SAM" id="Phobius"/>
    </source>
</evidence>
<dbReference type="EMBL" id="CP140154">
    <property type="protein sequence ID" value="WQG87245.1"/>
    <property type="molecule type" value="Genomic_DNA"/>
</dbReference>
<sequence>MQQQNNHIKPVADPELIRRYLAGELDHKAMHALERQALDDPFLAEALEGFEQHAPDQRVNLADLGKRLEQRVQPAKKNVVPMYVRWAAAAAVCLLIGSSVIWLWPARNQSEIAKVTVKTDTIIPAEVTAMVQVPESATMFKKNQDNRKAERSTVVTLPAIAPAPQPQAEVAAAEPVPVATFDVAKSARSIAAAEKEKADTAIEISSQKFYSIDSKAVASQYFNNKNYNYSGNVISVSVDKDIKSGLGWDISRTAAASVFEPNQIKGRILNVTGDSGIAGATVTLGYIGTTTDREGYFSLPSDGLIAKSKKANRSNLGLMNAIAPGYQSYSQTYKGDDFVRMQLKRTTDTTTTFYNNSKDPSPMGGFDKFEAYLAKNVQYPAGLTVRGSVRVQFYVQQDGSLTDFRVLKKLQPACDQEAIRLIKSGPAWLPAANGKAVKVRVDVTFTPAAN</sequence>
<evidence type="ECO:0000256" key="1">
    <source>
        <dbReference type="ARBA" id="ARBA00004383"/>
    </source>
</evidence>
<keyword evidence="15" id="KW-1185">Reference proteome</keyword>
<keyword evidence="4" id="KW-1003">Cell membrane</keyword>
<dbReference type="GO" id="GO:0055085">
    <property type="term" value="P:transmembrane transport"/>
    <property type="evidence" value="ECO:0007669"/>
    <property type="project" value="InterPro"/>
</dbReference>
<dbReference type="RefSeq" id="WP_072362792.1">
    <property type="nucleotide sequence ID" value="NZ_CP139972.1"/>
</dbReference>
<dbReference type="PANTHER" id="PTHR33446:SF2">
    <property type="entry name" value="PROTEIN TONB"/>
    <property type="match status" value="1"/>
</dbReference>
<keyword evidence="3" id="KW-0813">Transport</keyword>
<evidence type="ECO:0000256" key="3">
    <source>
        <dbReference type="ARBA" id="ARBA00022448"/>
    </source>
</evidence>
<dbReference type="GO" id="GO:0031992">
    <property type="term" value="F:energy transducer activity"/>
    <property type="evidence" value="ECO:0007669"/>
    <property type="project" value="TreeGrafter"/>
</dbReference>
<dbReference type="Proteomes" id="UP001326715">
    <property type="component" value="Chromosome"/>
</dbReference>
<proteinExistence type="inferred from homology"/>
<reference evidence="13 15" key="2">
    <citation type="submission" date="2023-11" db="EMBL/GenBank/DDBJ databases">
        <title>MicrobeMod: A computational toolkit for identifying prokaryotic methylation and restriction-modification with nanopore sequencing.</title>
        <authorList>
            <person name="Crits-Christoph A."/>
            <person name="Kang S.C."/>
            <person name="Lee H."/>
            <person name="Ostrov N."/>
        </authorList>
    </citation>
    <scope>NUCLEOTIDE SEQUENCE [LARGE SCALE GENOMIC DNA]</scope>
    <source>
        <strain evidence="13 15">ATCC 23090</strain>
    </source>
</reference>
<dbReference type="NCBIfam" id="TIGR01352">
    <property type="entry name" value="tonB_Cterm"/>
    <property type="match status" value="1"/>
</dbReference>
<evidence type="ECO:0000256" key="5">
    <source>
        <dbReference type="ARBA" id="ARBA00022519"/>
    </source>
</evidence>
<dbReference type="GO" id="GO:0098797">
    <property type="term" value="C:plasma membrane protein complex"/>
    <property type="evidence" value="ECO:0007669"/>
    <property type="project" value="TreeGrafter"/>
</dbReference>
<evidence type="ECO:0000313" key="12">
    <source>
        <dbReference type="EMBL" id="SFW71550.1"/>
    </source>
</evidence>
<dbReference type="OrthoDB" id="1112758at2"/>
<accession>A0A1K1RIN4</accession>
<evidence type="ECO:0000256" key="4">
    <source>
        <dbReference type="ARBA" id="ARBA00022475"/>
    </source>
</evidence>
<evidence type="ECO:0000256" key="2">
    <source>
        <dbReference type="ARBA" id="ARBA00006555"/>
    </source>
</evidence>
<dbReference type="Pfam" id="PF03544">
    <property type="entry name" value="TonB_C"/>
    <property type="match status" value="1"/>
</dbReference>
<evidence type="ECO:0000256" key="9">
    <source>
        <dbReference type="ARBA" id="ARBA00023136"/>
    </source>
</evidence>
<dbReference type="PANTHER" id="PTHR33446">
    <property type="entry name" value="PROTEIN TONB-RELATED"/>
    <property type="match status" value="1"/>
</dbReference>
<reference evidence="12 14" key="1">
    <citation type="submission" date="2016-11" db="EMBL/GenBank/DDBJ databases">
        <authorList>
            <person name="Jaros S."/>
            <person name="Januszkiewicz K."/>
            <person name="Wedrychowicz H."/>
        </authorList>
    </citation>
    <scope>NUCLEOTIDE SEQUENCE [LARGE SCALE GENOMIC DNA]</scope>
    <source>
        <strain evidence="12 14">DSM 784</strain>
    </source>
</reference>
<dbReference type="InterPro" id="IPR006260">
    <property type="entry name" value="TonB/TolA_C"/>
</dbReference>
<evidence type="ECO:0000313" key="13">
    <source>
        <dbReference type="EMBL" id="WQG87245.1"/>
    </source>
</evidence>
<name>A0A1K1RIN4_9BACT</name>
<dbReference type="AlphaFoldDB" id="A0A1K1RIN4"/>
<dbReference type="Proteomes" id="UP000183788">
    <property type="component" value="Unassembled WGS sequence"/>
</dbReference>
<dbReference type="EMBL" id="FPIZ01000012">
    <property type="protein sequence ID" value="SFW71550.1"/>
    <property type="molecule type" value="Genomic_DNA"/>
</dbReference>
<gene>
    <name evidence="12" type="ORF">SAMN05661012_03787</name>
    <name evidence="13" type="ORF">SR876_20190</name>
</gene>
<dbReference type="SUPFAM" id="SSF74653">
    <property type="entry name" value="TolA/TonB C-terminal domain"/>
    <property type="match status" value="1"/>
</dbReference>
<dbReference type="Gene3D" id="3.30.1150.10">
    <property type="match status" value="1"/>
</dbReference>
<dbReference type="GO" id="GO:0015031">
    <property type="term" value="P:protein transport"/>
    <property type="evidence" value="ECO:0007669"/>
    <property type="project" value="UniProtKB-KW"/>
</dbReference>
<dbReference type="InterPro" id="IPR051045">
    <property type="entry name" value="TonB-dependent_transducer"/>
</dbReference>
<protein>
    <submittedName>
        <fullName evidence="12">TonB family C-terminal domain-containing protein</fullName>
    </submittedName>
    <submittedName>
        <fullName evidence="13">TonB family protein</fullName>
    </submittedName>
</protein>
<comment type="subcellular location">
    <subcellularLocation>
        <location evidence="1">Cell inner membrane</location>
        <topology evidence="1">Single-pass membrane protein</topology>
        <orientation evidence="1">Periplasmic side</orientation>
    </subcellularLocation>
</comment>
<evidence type="ECO:0000256" key="7">
    <source>
        <dbReference type="ARBA" id="ARBA00022927"/>
    </source>
</evidence>
<feature type="domain" description="TonB C-terminal" evidence="11">
    <location>
        <begin position="386"/>
        <end position="445"/>
    </location>
</feature>
<evidence type="ECO:0000256" key="8">
    <source>
        <dbReference type="ARBA" id="ARBA00022989"/>
    </source>
</evidence>
<evidence type="ECO:0000256" key="6">
    <source>
        <dbReference type="ARBA" id="ARBA00022692"/>
    </source>
</evidence>
<evidence type="ECO:0000259" key="11">
    <source>
        <dbReference type="Pfam" id="PF03544"/>
    </source>
</evidence>